<dbReference type="SUPFAM" id="SSF56281">
    <property type="entry name" value="Metallo-hydrolase/oxidoreductase"/>
    <property type="match status" value="1"/>
</dbReference>
<accession>A0A1G2JKU1</accession>
<evidence type="ECO:0000313" key="9">
    <source>
        <dbReference type="Proteomes" id="UP000178935"/>
    </source>
</evidence>
<dbReference type="Pfam" id="PF00753">
    <property type="entry name" value="Lactamase_B"/>
    <property type="match status" value="1"/>
</dbReference>
<evidence type="ECO:0000256" key="3">
    <source>
        <dbReference type="ARBA" id="ARBA00014856"/>
    </source>
</evidence>
<evidence type="ECO:0000256" key="6">
    <source>
        <dbReference type="ARBA" id="ARBA00045869"/>
    </source>
</evidence>
<dbReference type="SMART" id="SM00849">
    <property type="entry name" value="Lactamase_B"/>
    <property type="match status" value="1"/>
</dbReference>
<sequence>MTAEVKILIEGYTGIDNLTGQERTQSTITLVKDKDIIMVVDPGVLPSQQVLIDKLAEENLQLDDVNYVFITHSHLDHYRNVGMFVNAKVIEYFGVWDKNRVEDRVENLTENLRILVTPGHDYTALTLFVNTEQGVVAICGDVFWQENKPEVDPYAKDLTKLNQSRQMILQVADFVIPGHGAMYKVKERVFDTQEVVRDNIKKISNYSFNKIKIASKIFSTNILASIKNKLIIKRLGNCKKCGNSFKKIEDKCVCQTQFCFRCCECDIDCDLCNCKHKIK</sequence>
<evidence type="ECO:0000256" key="2">
    <source>
        <dbReference type="ARBA" id="ARBA00011738"/>
    </source>
</evidence>
<protein>
    <recommendedName>
        <fullName evidence="3">Metallo-beta-lactamase domain-containing protein 1</fullName>
    </recommendedName>
    <alternativeName>
        <fullName evidence="4">Endoribonuclease MBLAC1</fullName>
    </alternativeName>
</protein>
<evidence type="ECO:0000313" key="8">
    <source>
        <dbReference type="EMBL" id="OGZ87682.1"/>
    </source>
</evidence>
<evidence type="ECO:0000256" key="1">
    <source>
        <dbReference type="ARBA" id="ARBA00004514"/>
    </source>
</evidence>
<feature type="domain" description="Metallo-beta-lactamase" evidence="7">
    <location>
        <begin position="25"/>
        <end position="179"/>
    </location>
</feature>
<comment type="subunit">
    <text evidence="2">Homodimer.</text>
</comment>
<comment type="catalytic activity">
    <reaction evidence="5">
        <text>a ribonucleotidyl-ribonucleotide-RNA + H2O = a 3'-end ribonucleotide-RNA + a 5'-end 5'-phospho-ribonucleoside-RNA + H(+)</text>
        <dbReference type="Rhea" id="RHEA:68096"/>
        <dbReference type="Rhea" id="RHEA-COMP:15179"/>
        <dbReference type="Rhea" id="RHEA-COMP:17355"/>
        <dbReference type="Rhea" id="RHEA-COMP:17428"/>
        <dbReference type="ChEBI" id="CHEBI:15377"/>
        <dbReference type="ChEBI" id="CHEBI:15378"/>
        <dbReference type="ChEBI" id="CHEBI:74896"/>
        <dbReference type="ChEBI" id="CHEBI:138282"/>
        <dbReference type="ChEBI" id="CHEBI:173118"/>
    </reaction>
    <physiologicalReaction direction="left-to-right" evidence="5">
        <dbReference type="Rhea" id="RHEA:68097"/>
    </physiologicalReaction>
</comment>
<comment type="caution">
    <text evidence="8">The sequence shown here is derived from an EMBL/GenBank/DDBJ whole genome shotgun (WGS) entry which is preliminary data.</text>
</comment>
<name>A0A1G2JKU1_9BACT</name>
<dbReference type="GO" id="GO:0005829">
    <property type="term" value="C:cytosol"/>
    <property type="evidence" value="ECO:0007669"/>
    <property type="project" value="UniProtKB-SubCell"/>
</dbReference>
<dbReference type="CDD" id="cd07711">
    <property type="entry name" value="MBLAC1-like_MBL-fold"/>
    <property type="match status" value="1"/>
</dbReference>
<dbReference type="AlphaFoldDB" id="A0A1G2JKU1"/>
<proteinExistence type="predicted"/>
<dbReference type="EMBL" id="MHPU01000039">
    <property type="protein sequence ID" value="OGZ87682.1"/>
    <property type="molecule type" value="Genomic_DNA"/>
</dbReference>
<evidence type="ECO:0000259" key="7">
    <source>
        <dbReference type="SMART" id="SM00849"/>
    </source>
</evidence>
<organism evidence="8 9">
    <name type="scientific">Candidatus Staskawiczbacteria bacterium RIFOXYD1_FULL_32_13</name>
    <dbReference type="NCBI Taxonomy" id="1802234"/>
    <lineage>
        <taxon>Bacteria</taxon>
        <taxon>Candidatus Staskawicziibacteriota</taxon>
    </lineage>
</organism>
<gene>
    <name evidence="8" type="ORF">A2561_03235</name>
</gene>
<dbReference type="InterPro" id="IPR039344">
    <property type="entry name" value="MBLAC1"/>
</dbReference>
<evidence type="ECO:0000256" key="5">
    <source>
        <dbReference type="ARBA" id="ARBA00044690"/>
    </source>
</evidence>
<dbReference type="Gene3D" id="3.60.15.10">
    <property type="entry name" value="Ribonuclease Z/Hydroxyacylglutathione hydrolase-like"/>
    <property type="match status" value="1"/>
</dbReference>
<dbReference type="PANTHER" id="PTHR23200:SF48">
    <property type="entry name" value="METALLO-BETA-LACTAMASE DOMAIN-CONTAINING PROTEIN 1"/>
    <property type="match status" value="1"/>
</dbReference>
<evidence type="ECO:0000256" key="4">
    <source>
        <dbReference type="ARBA" id="ARBA00032988"/>
    </source>
</evidence>
<dbReference type="InterPro" id="IPR001279">
    <property type="entry name" value="Metallo-B-lactamas"/>
</dbReference>
<reference evidence="8 9" key="1">
    <citation type="journal article" date="2016" name="Nat. Commun.">
        <title>Thousands of microbial genomes shed light on interconnected biogeochemical processes in an aquifer system.</title>
        <authorList>
            <person name="Anantharaman K."/>
            <person name="Brown C.T."/>
            <person name="Hug L.A."/>
            <person name="Sharon I."/>
            <person name="Castelle C.J."/>
            <person name="Probst A.J."/>
            <person name="Thomas B.C."/>
            <person name="Singh A."/>
            <person name="Wilkins M.J."/>
            <person name="Karaoz U."/>
            <person name="Brodie E.L."/>
            <person name="Williams K.H."/>
            <person name="Hubbard S.S."/>
            <person name="Banfield J.F."/>
        </authorList>
    </citation>
    <scope>NUCLEOTIDE SEQUENCE [LARGE SCALE GENOMIC DNA]</scope>
</reference>
<comment type="subcellular location">
    <subcellularLocation>
        <location evidence="1">Cytoplasm</location>
        <location evidence="1">Cytosol</location>
    </subcellularLocation>
</comment>
<dbReference type="InterPro" id="IPR036866">
    <property type="entry name" value="RibonucZ/Hydroxyglut_hydro"/>
</dbReference>
<comment type="function">
    <text evidence="6">Endoribonuclease that catalyzes the hydrolysis of histone-coding pre-mRNA 3'-end. Involved in histone pre-mRNA processing during the S-phase of the cell cycle, which is required for entering/progressing through S-phase. Cleaves histone pre-mRNA at a major and a minor cleavage site after the 5'-ACCCA-3' and the 5'-ACCCACA-3' sequence, respectively, and located downstream of the stem-loop. May require the presence of the HDE element located at the histone pre-RNA 3'-end to avoid non-specific cleavage.</text>
</comment>
<dbReference type="Proteomes" id="UP000178935">
    <property type="component" value="Unassembled WGS sequence"/>
</dbReference>
<dbReference type="PANTHER" id="PTHR23200">
    <property type="entry name" value="METALLO-BETA-LACTAMASE DOMAIN-CONTAINING PROTEIN 1"/>
    <property type="match status" value="1"/>
</dbReference>